<dbReference type="PANTHER" id="PTHR22683:SF41">
    <property type="entry name" value="DNA TRANSLOCASE FTSK"/>
    <property type="match status" value="1"/>
</dbReference>
<keyword evidence="7" id="KW-1185">Reference proteome</keyword>
<sequence>MFFYNQAIRQLQSRIAQGNARVQALKEERMELTRSFNAIKSSFTVAALQFFNGQLLENKDKADKHLDTLSPYNKPAWEAEAWNAWEPQKQDIHTPLYFGLMTTPLPDTDQVFGIPTIMDFIGHNKCVIVESGPEECNDVYAFFQSMALRINARLLHNVNFTFIDPSGFGKAFPIARQLNTRVDSGDLFRLLEEIGRDITRINQTYGLSDDRMFDSIADAVLINEKFEVIFVANFLKDYDRRVIEKLLKIAEQGPVAGKYVFIHHNTCEELPRDISLDGIANAHRVAISGDEFSWKMGNRQSIPLYWWPDEKPTDEITDLVIKKIKSSIPKENPIDWKAIKPANYWKETATQVIETTVGISGNRSPLNIWFGHKHSEDSRECSHAILAGMTGSGKSNFYHAFILSLACRYSPEEVSLYLIDGKDGVEFQDYKQLPHAAVVSLKSLPGLSRSILSDLTEEIARRNKLFSEEYGVDKYENFRLKSGGKLILPRILLIVDEYQELLEGDVNAEASAHLRLIAEKGRSAGIHMLLGSQRFGAANLMYAASIFANIEMRIAMKLSLSDRLALTEFGKEGKDLLANCDLPGKVVVNDRGGNDGHNKLGKVAIIKKDDRLQVIAELTAKSMEQHIPPELLITNIFNGTEQPHIIDNTQLAQLLNHNHWMDKQEMEQFARKEIYHGGIGEIGWFSGETPFVFWLGQEFNVRGHSNVVTRRRQRENVLIIGDNNDARYGIMFGILSSAVLNAPNTDVHFYIADKSIPGAPWSNVLPNFCNGLIQEMKYRQQFAGKNTEVINMLQTLTAEVAARKDIPEEERPQLPTIIFMAADLDRIDSLNLQMNKYGSPEETEAGKMLRQVITEGPALGIHAFISFEGVLPMYNVFNKRNLEFFRHRVALQMSEQDAFDLVRRREASRLQAHGNKPIAAFYIDIGSNKSSVFKPYIVSKGMSETFVKEIAKKLVNG</sequence>
<dbReference type="InterPro" id="IPR027417">
    <property type="entry name" value="P-loop_NTPase"/>
</dbReference>
<organism evidence="6 7">
    <name type="scientific">Chitinophaga agrisoli</name>
    <dbReference type="NCBI Taxonomy" id="2607653"/>
    <lineage>
        <taxon>Bacteria</taxon>
        <taxon>Pseudomonadati</taxon>
        <taxon>Bacteroidota</taxon>
        <taxon>Chitinophagia</taxon>
        <taxon>Chitinophagales</taxon>
        <taxon>Chitinophagaceae</taxon>
        <taxon>Chitinophaga</taxon>
    </lineage>
</organism>
<dbReference type="RefSeq" id="WP_149840398.1">
    <property type="nucleotide sequence ID" value="NZ_VUOC01000004.1"/>
</dbReference>
<evidence type="ECO:0000256" key="4">
    <source>
        <dbReference type="SAM" id="Coils"/>
    </source>
</evidence>
<evidence type="ECO:0000256" key="1">
    <source>
        <dbReference type="ARBA" id="ARBA00022741"/>
    </source>
</evidence>
<dbReference type="EMBL" id="VUOC01000004">
    <property type="protein sequence ID" value="KAA2239219.1"/>
    <property type="molecule type" value="Genomic_DNA"/>
</dbReference>
<evidence type="ECO:0000313" key="6">
    <source>
        <dbReference type="EMBL" id="KAA2239219.1"/>
    </source>
</evidence>
<keyword evidence="1 3" id="KW-0547">Nucleotide-binding</keyword>
<dbReference type="SUPFAM" id="SSF52540">
    <property type="entry name" value="P-loop containing nucleoside triphosphate hydrolases"/>
    <property type="match status" value="1"/>
</dbReference>
<dbReference type="AlphaFoldDB" id="A0A5B2VLX6"/>
<dbReference type="GO" id="GO:0003677">
    <property type="term" value="F:DNA binding"/>
    <property type="evidence" value="ECO:0007669"/>
    <property type="project" value="InterPro"/>
</dbReference>
<dbReference type="Pfam" id="PF01580">
    <property type="entry name" value="FtsK_SpoIIIE"/>
    <property type="match status" value="1"/>
</dbReference>
<feature type="coiled-coil region" evidence="4">
    <location>
        <begin position="8"/>
        <end position="35"/>
    </location>
</feature>
<dbReference type="Gene3D" id="3.40.50.300">
    <property type="entry name" value="P-loop containing nucleotide triphosphate hydrolases"/>
    <property type="match status" value="2"/>
</dbReference>
<dbReference type="Proteomes" id="UP000324611">
    <property type="component" value="Unassembled WGS sequence"/>
</dbReference>
<name>A0A5B2VLX6_9BACT</name>
<dbReference type="GO" id="GO:0005524">
    <property type="term" value="F:ATP binding"/>
    <property type="evidence" value="ECO:0007669"/>
    <property type="project" value="UniProtKB-UniRule"/>
</dbReference>
<dbReference type="PANTHER" id="PTHR22683">
    <property type="entry name" value="SPORULATION PROTEIN RELATED"/>
    <property type="match status" value="1"/>
</dbReference>
<evidence type="ECO:0000259" key="5">
    <source>
        <dbReference type="PROSITE" id="PS50901"/>
    </source>
</evidence>
<feature type="binding site" evidence="3">
    <location>
        <begin position="388"/>
        <end position="395"/>
    </location>
    <ligand>
        <name>ATP</name>
        <dbReference type="ChEBI" id="CHEBI:30616"/>
    </ligand>
</feature>
<reference evidence="6 7" key="1">
    <citation type="submission" date="2019-09" db="EMBL/GenBank/DDBJ databases">
        <title>Chitinophaga ginsengihumi sp. nov., isolated from soil of ginseng rhizosphere.</title>
        <authorList>
            <person name="Lee J."/>
        </authorList>
    </citation>
    <scope>NUCLEOTIDE SEQUENCE [LARGE SCALE GENOMIC DNA]</scope>
    <source>
        <strain evidence="6 7">BN140078</strain>
    </source>
</reference>
<reference evidence="6 7" key="2">
    <citation type="submission" date="2019-09" db="EMBL/GenBank/DDBJ databases">
        <authorList>
            <person name="Jin C."/>
        </authorList>
    </citation>
    <scope>NUCLEOTIDE SEQUENCE [LARGE SCALE GENOMIC DNA]</scope>
    <source>
        <strain evidence="6 7">BN140078</strain>
    </source>
</reference>
<keyword evidence="2 3" id="KW-0067">ATP-binding</keyword>
<evidence type="ECO:0000313" key="7">
    <source>
        <dbReference type="Proteomes" id="UP000324611"/>
    </source>
</evidence>
<evidence type="ECO:0000256" key="3">
    <source>
        <dbReference type="PROSITE-ProRule" id="PRU00289"/>
    </source>
</evidence>
<keyword evidence="4" id="KW-0175">Coiled coil</keyword>
<dbReference type="PROSITE" id="PS50901">
    <property type="entry name" value="FTSK"/>
    <property type="match status" value="1"/>
</dbReference>
<protein>
    <submittedName>
        <fullName evidence="6">DNA translocase FtsK</fullName>
    </submittedName>
</protein>
<feature type="domain" description="FtsK" evidence="5">
    <location>
        <begin position="363"/>
        <end position="565"/>
    </location>
</feature>
<proteinExistence type="predicted"/>
<comment type="caution">
    <text evidence="6">The sequence shown here is derived from an EMBL/GenBank/DDBJ whole genome shotgun (WGS) entry which is preliminary data.</text>
</comment>
<gene>
    <name evidence="6" type="ORF">F0L74_23725</name>
</gene>
<evidence type="ECO:0000256" key="2">
    <source>
        <dbReference type="ARBA" id="ARBA00022840"/>
    </source>
</evidence>
<accession>A0A5B2VLX6</accession>
<dbReference type="InterPro" id="IPR002543">
    <property type="entry name" value="FtsK_dom"/>
</dbReference>
<dbReference type="InterPro" id="IPR050206">
    <property type="entry name" value="FtsK/SpoIIIE/SftA"/>
</dbReference>